<comment type="subcellular location">
    <subcellularLocation>
        <location evidence="1">Nucleus</location>
    </subcellularLocation>
</comment>
<reference evidence="7" key="1">
    <citation type="submission" date="2025-08" db="UniProtKB">
        <authorList>
            <consortium name="RefSeq"/>
        </authorList>
    </citation>
    <scope>IDENTIFICATION</scope>
    <source>
        <strain evidence="7">OHB3-1</strain>
    </source>
</reference>
<dbReference type="FunFam" id="1.20.5.170:FF:000036">
    <property type="entry name" value="ABSCISIC ACID-INSENSITIVE 5-like protein 2"/>
    <property type="match status" value="1"/>
</dbReference>
<dbReference type="InterPro" id="IPR043452">
    <property type="entry name" value="BZIP46-like"/>
</dbReference>
<protein>
    <submittedName>
        <fullName evidence="7">ABSCISIC ACID-INSENSITIVE 5-like protein 1 isoform X1</fullName>
    </submittedName>
</protein>
<accession>A0A6J1DG92</accession>
<dbReference type="GO" id="GO:0045893">
    <property type="term" value="P:positive regulation of DNA-templated transcription"/>
    <property type="evidence" value="ECO:0007669"/>
    <property type="project" value="InterPro"/>
</dbReference>
<evidence type="ECO:0000256" key="1">
    <source>
        <dbReference type="ARBA" id="ARBA00004123"/>
    </source>
</evidence>
<dbReference type="Proteomes" id="UP000504603">
    <property type="component" value="Unplaced"/>
</dbReference>
<dbReference type="PANTHER" id="PTHR22952:SF395">
    <property type="entry name" value="ABSCISIC ACID-INSENSITIVE 5-LIKE PROTEIN 1"/>
    <property type="match status" value="1"/>
</dbReference>
<feature type="domain" description="BZIP" evidence="5">
    <location>
        <begin position="272"/>
        <end position="324"/>
    </location>
</feature>
<evidence type="ECO:0000259" key="5">
    <source>
        <dbReference type="PROSITE" id="PS50217"/>
    </source>
</evidence>
<dbReference type="GO" id="GO:0003700">
    <property type="term" value="F:DNA-binding transcription factor activity"/>
    <property type="evidence" value="ECO:0007669"/>
    <property type="project" value="InterPro"/>
</dbReference>
<feature type="coiled-coil region" evidence="4">
    <location>
        <begin position="290"/>
        <end position="324"/>
    </location>
</feature>
<gene>
    <name evidence="7" type="primary">LOC111020573</name>
</gene>
<dbReference type="PROSITE" id="PS50217">
    <property type="entry name" value="BZIP"/>
    <property type="match status" value="1"/>
</dbReference>
<keyword evidence="6" id="KW-1185">Reference proteome</keyword>
<dbReference type="Gene3D" id="1.20.5.170">
    <property type="match status" value="1"/>
</dbReference>
<evidence type="ECO:0000256" key="3">
    <source>
        <dbReference type="ARBA" id="ARBA00023242"/>
    </source>
</evidence>
<dbReference type="PANTHER" id="PTHR22952">
    <property type="entry name" value="CAMP-RESPONSE ELEMENT BINDING PROTEIN-RELATED"/>
    <property type="match status" value="1"/>
</dbReference>
<evidence type="ECO:0000313" key="6">
    <source>
        <dbReference type="Proteomes" id="UP000504603"/>
    </source>
</evidence>
<organism evidence="6 7">
    <name type="scientific">Momordica charantia</name>
    <name type="common">Bitter gourd</name>
    <name type="synonym">Balsam pear</name>
    <dbReference type="NCBI Taxonomy" id="3673"/>
    <lineage>
        <taxon>Eukaryota</taxon>
        <taxon>Viridiplantae</taxon>
        <taxon>Streptophyta</taxon>
        <taxon>Embryophyta</taxon>
        <taxon>Tracheophyta</taxon>
        <taxon>Spermatophyta</taxon>
        <taxon>Magnoliopsida</taxon>
        <taxon>eudicotyledons</taxon>
        <taxon>Gunneridae</taxon>
        <taxon>Pentapetalae</taxon>
        <taxon>rosids</taxon>
        <taxon>fabids</taxon>
        <taxon>Cucurbitales</taxon>
        <taxon>Cucurbitaceae</taxon>
        <taxon>Momordiceae</taxon>
        <taxon>Momordica</taxon>
    </lineage>
</organism>
<dbReference type="GO" id="GO:0005634">
    <property type="term" value="C:nucleus"/>
    <property type="evidence" value="ECO:0007669"/>
    <property type="project" value="UniProtKB-SubCell"/>
</dbReference>
<dbReference type="Pfam" id="PF00170">
    <property type="entry name" value="bZIP_1"/>
    <property type="match status" value="1"/>
</dbReference>
<dbReference type="KEGG" id="mcha:111020573"/>
<evidence type="ECO:0000256" key="2">
    <source>
        <dbReference type="ARBA" id="ARBA00023125"/>
    </source>
</evidence>
<dbReference type="SMART" id="SM00338">
    <property type="entry name" value="BRLZ"/>
    <property type="match status" value="1"/>
</dbReference>
<dbReference type="GO" id="GO:0003677">
    <property type="term" value="F:DNA binding"/>
    <property type="evidence" value="ECO:0007669"/>
    <property type="project" value="UniProtKB-KW"/>
</dbReference>
<dbReference type="PROSITE" id="PS00036">
    <property type="entry name" value="BZIP_BASIC"/>
    <property type="match status" value="1"/>
</dbReference>
<keyword evidence="3" id="KW-0539">Nucleus</keyword>
<dbReference type="OrthoDB" id="644067at2759"/>
<evidence type="ECO:0000313" key="7">
    <source>
        <dbReference type="RefSeq" id="XP_022152958.1"/>
    </source>
</evidence>
<sequence>MDNSELQDMGIGQMLSEAAATQPSDGALRDYLFSSLNKHNNILSLTFDEIQCKSGKNFGGMSMDEFLANVWNVEETQTQFQSQPNENEPQQNYPYMAPNSRPTLARQPSFSIPVPLCGKTVDEIWSEIHREQHANRQNFTSVPCQSQPALGEMTLEDFLVRAGVVQESSCSSMKQLPCSPKESNSNTFYGNNRPMVDLGYGMGDKLGLSLSYQQNAARNMPGICFPTYQILSHHSVGEPSDSNSIHKCHSMTDWVEHSNKRRIIDGPPEIVVQRRQRRMIKNRESAARSRARKQAYTVELEAELNHLKEENLKLKQILAESERKRMQESLWNISMADGAEEGDCEEAEAYREAEDNKEGGEHVLVKEERG</sequence>
<dbReference type="InterPro" id="IPR046347">
    <property type="entry name" value="bZIP_sf"/>
</dbReference>
<dbReference type="SUPFAM" id="SSF57959">
    <property type="entry name" value="Leucine zipper domain"/>
    <property type="match status" value="1"/>
</dbReference>
<dbReference type="CDD" id="cd14707">
    <property type="entry name" value="bZIP_plant_BZIP46"/>
    <property type="match status" value="1"/>
</dbReference>
<feature type="unsure residue" description="E or Q" evidence="7">
    <location>
        <position position="182"/>
    </location>
</feature>
<dbReference type="RefSeq" id="XP_022152958.1">
    <property type="nucleotide sequence ID" value="XM_022297266.1"/>
</dbReference>
<proteinExistence type="predicted"/>
<dbReference type="AlphaFoldDB" id="A0A6J1DG92"/>
<keyword evidence="4" id="KW-0175">Coiled coil</keyword>
<dbReference type="InterPro" id="IPR004827">
    <property type="entry name" value="bZIP"/>
</dbReference>
<keyword evidence="2" id="KW-0238">DNA-binding</keyword>
<evidence type="ECO:0000256" key="4">
    <source>
        <dbReference type="SAM" id="Coils"/>
    </source>
</evidence>
<name>A0A6J1DG92_MOMCH</name>